<dbReference type="AlphaFoldDB" id="A0A7W6A9S8"/>
<reference evidence="2 3" key="1">
    <citation type="submission" date="2020-08" db="EMBL/GenBank/DDBJ databases">
        <title>Genomic Encyclopedia of Type Strains, Phase IV (KMG-IV): sequencing the most valuable type-strain genomes for metagenomic binning, comparative biology and taxonomic classification.</title>
        <authorList>
            <person name="Goeker M."/>
        </authorList>
    </citation>
    <scope>NUCLEOTIDE SEQUENCE [LARGE SCALE GENOMIC DNA]</scope>
    <source>
        <strain evidence="2 3">DSM 19512</strain>
    </source>
</reference>
<feature type="region of interest" description="Disordered" evidence="1">
    <location>
        <begin position="1"/>
        <end position="22"/>
    </location>
</feature>
<accession>A0A7W6A9S8</accession>
<name>A0A7W6A9S8_9SPHN</name>
<evidence type="ECO:0000313" key="3">
    <source>
        <dbReference type="Proteomes" id="UP000538670"/>
    </source>
</evidence>
<evidence type="ECO:0000313" key="2">
    <source>
        <dbReference type="EMBL" id="MBB3879842.1"/>
    </source>
</evidence>
<proteinExistence type="predicted"/>
<dbReference type="RefSeq" id="WP_183951990.1">
    <property type="nucleotide sequence ID" value="NZ_JACIDH010000009.1"/>
</dbReference>
<dbReference type="Proteomes" id="UP000538670">
    <property type="component" value="Unassembled WGS sequence"/>
</dbReference>
<protein>
    <submittedName>
        <fullName evidence="2">Uncharacterized protein</fullName>
    </submittedName>
</protein>
<dbReference type="EMBL" id="JACIDH010000009">
    <property type="protein sequence ID" value="MBB3879842.1"/>
    <property type="molecule type" value="Genomic_DNA"/>
</dbReference>
<keyword evidence="3" id="KW-1185">Reference proteome</keyword>
<gene>
    <name evidence="2" type="ORF">GGR48_002276</name>
</gene>
<comment type="caution">
    <text evidence="2">The sequence shown here is derived from an EMBL/GenBank/DDBJ whole genome shotgun (WGS) entry which is preliminary data.</text>
</comment>
<evidence type="ECO:0000256" key="1">
    <source>
        <dbReference type="SAM" id="MobiDB-lite"/>
    </source>
</evidence>
<sequence length="80" mass="8843">MIHQPDFFAASPRPLDEEHDDEPARPALAIPCGFVDRHNRRCQRLAVRPVMMGGFQATCRGAPLLHCDPACFATAREDAA</sequence>
<organism evidence="2 3">
    <name type="scientific">Sphingomonas pseudosanguinis</name>
    <dbReference type="NCBI Taxonomy" id="413712"/>
    <lineage>
        <taxon>Bacteria</taxon>
        <taxon>Pseudomonadati</taxon>
        <taxon>Pseudomonadota</taxon>
        <taxon>Alphaproteobacteria</taxon>
        <taxon>Sphingomonadales</taxon>
        <taxon>Sphingomonadaceae</taxon>
        <taxon>Sphingomonas</taxon>
    </lineage>
</organism>